<dbReference type="OrthoDB" id="166264at2"/>
<dbReference type="InterPro" id="IPR019888">
    <property type="entry name" value="Tscrpt_reg_AsnC-like"/>
</dbReference>
<dbReference type="RefSeq" id="WP_121247650.1">
    <property type="nucleotide sequence ID" value="NZ_RBIL01000001.1"/>
</dbReference>
<dbReference type="InterPro" id="IPR036388">
    <property type="entry name" value="WH-like_DNA-bd_sf"/>
</dbReference>
<dbReference type="PRINTS" id="PR00033">
    <property type="entry name" value="HTHASNC"/>
</dbReference>
<evidence type="ECO:0000256" key="2">
    <source>
        <dbReference type="ARBA" id="ARBA00023125"/>
    </source>
</evidence>
<dbReference type="PANTHER" id="PTHR30154">
    <property type="entry name" value="LEUCINE-RESPONSIVE REGULATORY PROTEIN"/>
    <property type="match status" value="1"/>
</dbReference>
<dbReference type="InterPro" id="IPR011991">
    <property type="entry name" value="ArsR-like_HTH"/>
</dbReference>
<sequence length="147" mass="15657">MDPTDSEILRLLREDGRLSWRELGAAVGLSANAAADRVRRLRQAGVILGFTALIDPAAGGRNLEALVGITLSPGVDSDQFAVEASQLHPVIEVLHLTGAPDYQLRVACRDTAELDMLLRTLRLRHGAADTETTIVLRSGPPAGSEPA</sequence>
<gene>
    <name evidence="5" type="ORF">C8N24_0500</name>
</gene>
<dbReference type="GO" id="GO:0043200">
    <property type="term" value="P:response to amino acid"/>
    <property type="evidence" value="ECO:0007669"/>
    <property type="project" value="TreeGrafter"/>
</dbReference>
<dbReference type="Pfam" id="PF13404">
    <property type="entry name" value="HTH_AsnC-type"/>
    <property type="match status" value="1"/>
</dbReference>
<dbReference type="SUPFAM" id="SSF54909">
    <property type="entry name" value="Dimeric alpha+beta barrel"/>
    <property type="match status" value="1"/>
</dbReference>
<dbReference type="AlphaFoldDB" id="A0A660L6N8"/>
<dbReference type="SMART" id="SM00344">
    <property type="entry name" value="HTH_ASNC"/>
    <property type="match status" value="1"/>
</dbReference>
<dbReference type="CDD" id="cd00090">
    <property type="entry name" value="HTH_ARSR"/>
    <property type="match status" value="1"/>
</dbReference>
<keyword evidence="6" id="KW-1185">Reference proteome</keyword>
<evidence type="ECO:0000313" key="6">
    <source>
        <dbReference type="Proteomes" id="UP000278962"/>
    </source>
</evidence>
<proteinExistence type="predicted"/>
<dbReference type="Pfam" id="PF01037">
    <property type="entry name" value="AsnC_trans_reg"/>
    <property type="match status" value="1"/>
</dbReference>
<dbReference type="PROSITE" id="PS00519">
    <property type="entry name" value="HTH_ASNC_1"/>
    <property type="match status" value="1"/>
</dbReference>
<accession>A0A660L6N8</accession>
<dbReference type="PROSITE" id="PS50956">
    <property type="entry name" value="HTH_ASNC_2"/>
    <property type="match status" value="1"/>
</dbReference>
<dbReference type="SUPFAM" id="SSF46785">
    <property type="entry name" value="Winged helix' DNA-binding domain"/>
    <property type="match status" value="1"/>
</dbReference>
<keyword evidence="2" id="KW-0238">DNA-binding</keyword>
<evidence type="ECO:0000256" key="3">
    <source>
        <dbReference type="ARBA" id="ARBA00023163"/>
    </source>
</evidence>
<dbReference type="EMBL" id="RBIL01000001">
    <property type="protein sequence ID" value="RKQ90687.1"/>
    <property type="molecule type" value="Genomic_DNA"/>
</dbReference>
<dbReference type="InterPro" id="IPR019885">
    <property type="entry name" value="Tscrpt_reg_HTH_AsnC-type_CS"/>
</dbReference>
<protein>
    <submittedName>
        <fullName evidence="5">Lrp/AsnC family leucine-responsive transcriptional regulator</fullName>
    </submittedName>
</protein>
<dbReference type="InterPro" id="IPR000485">
    <property type="entry name" value="AsnC-type_HTH_dom"/>
</dbReference>
<dbReference type="Proteomes" id="UP000278962">
    <property type="component" value="Unassembled WGS sequence"/>
</dbReference>
<dbReference type="Gene3D" id="3.30.70.920">
    <property type="match status" value="1"/>
</dbReference>
<dbReference type="InterPro" id="IPR011008">
    <property type="entry name" value="Dimeric_a/b-barrel"/>
</dbReference>
<dbReference type="GO" id="GO:0043565">
    <property type="term" value="F:sequence-specific DNA binding"/>
    <property type="evidence" value="ECO:0007669"/>
    <property type="project" value="InterPro"/>
</dbReference>
<organism evidence="5 6">
    <name type="scientific">Solirubrobacter pauli</name>
    <dbReference type="NCBI Taxonomy" id="166793"/>
    <lineage>
        <taxon>Bacteria</taxon>
        <taxon>Bacillati</taxon>
        <taxon>Actinomycetota</taxon>
        <taxon>Thermoleophilia</taxon>
        <taxon>Solirubrobacterales</taxon>
        <taxon>Solirubrobacteraceae</taxon>
        <taxon>Solirubrobacter</taxon>
    </lineage>
</organism>
<dbReference type="GO" id="GO:0005829">
    <property type="term" value="C:cytosol"/>
    <property type="evidence" value="ECO:0007669"/>
    <property type="project" value="TreeGrafter"/>
</dbReference>
<comment type="caution">
    <text evidence="5">The sequence shown here is derived from an EMBL/GenBank/DDBJ whole genome shotgun (WGS) entry which is preliminary data.</text>
</comment>
<dbReference type="InterPro" id="IPR019887">
    <property type="entry name" value="Tscrpt_reg_AsnC/Lrp_C"/>
</dbReference>
<reference evidence="5 6" key="1">
    <citation type="submission" date="2018-10" db="EMBL/GenBank/DDBJ databases">
        <title>Genomic Encyclopedia of Archaeal and Bacterial Type Strains, Phase II (KMG-II): from individual species to whole genera.</title>
        <authorList>
            <person name="Goeker M."/>
        </authorList>
    </citation>
    <scope>NUCLEOTIDE SEQUENCE [LARGE SCALE GENOMIC DNA]</scope>
    <source>
        <strain evidence="5 6">DSM 14954</strain>
    </source>
</reference>
<keyword evidence="3" id="KW-0804">Transcription</keyword>
<dbReference type="Gene3D" id="1.10.10.10">
    <property type="entry name" value="Winged helix-like DNA-binding domain superfamily/Winged helix DNA-binding domain"/>
    <property type="match status" value="1"/>
</dbReference>
<name>A0A660L6N8_9ACTN</name>
<dbReference type="InterPro" id="IPR036390">
    <property type="entry name" value="WH_DNA-bd_sf"/>
</dbReference>
<evidence type="ECO:0000256" key="1">
    <source>
        <dbReference type="ARBA" id="ARBA00023015"/>
    </source>
</evidence>
<evidence type="ECO:0000313" key="5">
    <source>
        <dbReference type="EMBL" id="RKQ90687.1"/>
    </source>
</evidence>
<dbReference type="PANTHER" id="PTHR30154:SF34">
    <property type="entry name" value="TRANSCRIPTIONAL REGULATOR AZLB"/>
    <property type="match status" value="1"/>
</dbReference>
<evidence type="ECO:0000259" key="4">
    <source>
        <dbReference type="PROSITE" id="PS50956"/>
    </source>
</evidence>
<keyword evidence="1" id="KW-0805">Transcription regulation</keyword>
<feature type="domain" description="HTH asnC-type" evidence="4">
    <location>
        <begin position="1"/>
        <end position="62"/>
    </location>
</feature>